<protein>
    <submittedName>
        <fullName evidence="1">Uncharacterized protein</fullName>
    </submittedName>
</protein>
<dbReference type="AlphaFoldDB" id="A0A1H8WM83"/>
<dbReference type="Proteomes" id="UP000198893">
    <property type="component" value="Unassembled WGS sequence"/>
</dbReference>
<dbReference type="EMBL" id="FODS01000084">
    <property type="protein sequence ID" value="SEP28736.1"/>
    <property type="molecule type" value="Genomic_DNA"/>
</dbReference>
<proteinExistence type="predicted"/>
<reference evidence="1 2" key="1">
    <citation type="submission" date="2016-10" db="EMBL/GenBank/DDBJ databases">
        <authorList>
            <person name="de Groot N.N."/>
        </authorList>
    </citation>
    <scope>NUCLEOTIDE SEQUENCE [LARGE SCALE GENOMIC DNA]</scope>
    <source>
        <strain evidence="1 2">DSM 27842</strain>
    </source>
</reference>
<accession>A0A1H8WM83</accession>
<gene>
    <name evidence="1" type="ORF">SAMN04490248_1841</name>
</gene>
<sequence length="94" mass="10139">MHPTRKQIAEALAEVTNPEAHSGSPAEIARMRTAWALLKEARGQSVDFQRMGDPSYQIVPDTAAPEPADAEAESARPHFPTFAFWRGGHGGDAA</sequence>
<name>A0A1H8WM83_9RHOB</name>
<dbReference type="RefSeq" id="WP_093120905.1">
    <property type="nucleotide sequence ID" value="NZ_FODS01000084.1"/>
</dbReference>
<dbReference type="STRING" id="569882.SAMN04490248_1841"/>
<evidence type="ECO:0000313" key="2">
    <source>
        <dbReference type="Proteomes" id="UP000198893"/>
    </source>
</evidence>
<organism evidence="1 2">
    <name type="scientific">Salinihabitans flavidus</name>
    <dbReference type="NCBI Taxonomy" id="569882"/>
    <lineage>
        <taxon>Bacteria</taxon>
        <taxon>Pseudomonadati</taxon>
        <taxon>Pseudomonadota</taxon>
        <taxon>Alphaproteobacteria</taxon>
        <taxon>Rhodobacterales</taxon>
        <taxon>Roseobacteraceae</taxon>
        <taxon>Salinihabitans</taxon>
    </lineage>
</organism>
<evidence type="ECO:0000313" key="1">
    <source>
        <dbReference type="EMBL" id="SEP28736.1"/>
    </source>
</evidence>
<keyword evidence="2" id="KW-1185">Reference proteome</keyword>
<dbReference type="OrthoDB" id="7709500at2"/>